<dbReference type="InterPro" id="IPR023198">
    <property type="entry name" value="PGP-like_dom2"/>
</dbReference>
<name>A0A9D1HX18_9ACTN</name>
<organism evidence="1 2">
    <name type="scientific">Candidatus Coprovicinus avistercoris</name>
    <dbReference type="NCBI Taxonomy" id="2840754"/>
    <lineage>
        <taxon>Bacteria</taxon>
        <taxon>Bacillati</taxon>
        <taxon>Actinomycetota</taxon>
        <taxon>Coriobacteriia</taxon>
        <taxon>Coriobacteriales</taxon>
        <taxon>Coriobacteriaceae</taxon>
        <taxon>Coriobacteriaceae incertae sedis</taxon>
        <taxon>Candidatus Coprovicinus</taxon>
    </lineage>
</organism>
<reference evidence="1" key="1">
    <citation type="submission" date="2020-10" db="EMBL/GenBank/DDBJ databases">
        <authorList>
            <person name="Gilroy R."/>
        </authorList>
    </citation>
    <scope>NUCLEOTIDE SEQUENCE</scope>
    <source>
        <strain evidence="1">ChiHjej12B11-29160</strain>
    </source>
</reference>
<comment type="caution">
    <text evidence="1">The sequence shown here is derived from an EMBL/GenBank/DDBJ whole genome shotgun (WGS) entry which is preliminary data.</text>
</comment>
<dbReference type="InterPro" id="IPR006439">
    <property type="entry name" value="HAD-SF_hydro_IA"/>
</dbReference>
<dbReference type="CDD" id="cd07505">
    <property type="entry name" value="HAD_BPGM-like"/>
    <property type="match status" value="1"/>
</dbReference>
<dbReference type="SUPFAM" id="SSF56784">
    <property type="entry name" value="HAD-like"/>
    <property type="match status" value="1"/>
</dbReference>
<dbReference type="PANTHER" id="PTHR18901">
    <property type="entry name" value="2-DEOXYGLUCOSE-6-PHOSPHATE PHOSPHATASE 2"/>
    <property type="match status" value="1"/>
</dbReference>
<dbReference type="NCBIfam" id="TIGR01509">
    <property type="entry name" value="HAD-SF-IA-v3"/>
    <property type="match status" value="1"/>
</dbReference>
<gene>
    <name evidence="1" type="ORF">IAD17_04165</name>
</gene>
<dbReference type="InterPro" id="IPR023214">
    <property type="entry name" value="HAD_sf"/>
</dbReference>
<evidence type="ECO:0000313" key="1">
    <source>
        <dbReference type="EMBL" id="HIU24094.1"/>
    </source>
</evidence>
<dbReference type="Pfam" id="PF13419">
    <property type="entry name" value="HAD_2"/>
    <property type="match status" value="1"/>
</dbReference>
<dbReference type="InterPro" id="IPR041492">
    <property type="entry name" value="HAD_2"/>
</dbReference>
<evidence type="ECO:0000313" key="2">
    <source>
        <dbReference type="Proteomes" id="UP000824078"/>
    </source>
</evidence>
<dbReference type="SFLD" id="SFLDG01129">
    <property type="entry name" value="C1.5:_HAD__Beta-PGM__Phosphata"/>
    <property type="match status" value="1"/>
</dbReference>
<dbReference type="EMBL" id="DVMQ01000014">
    <property type="protein sequence ID" value="HIU24094.1"/>
    <property type="molecule type" value="Genomic_DNA"/>
</dbReference>
<dbReference type="InterPro" id="IPR036412">
    <property type="entry name" value="HAD-like_sf"/>
</dbReference>
<dbReference type="SFLD" id="SFLDS00003">
    <property type="entry name" value="Haloacid_Dehalogenase"/>
    <property type="match status" value="1"/>
</dbReference>
<dbReference type="AlphaFoldDB" id="A0A9D1HX18"/>
<dbReference type="PANTHER" id="PTHR18901:SF38">
    <property type="entry name" value="PSEUDOURIDINE-5'-PHOSPHATASE"/>
    <property type="match status" value="1"/>
</dbReference>
<accession>A0A9D1HX18</accession>
<dbReference type="Gene3D" id="3.40.50.1000">
    <property type="entry name" value="HAD superfamily/HAD-like"/>
    <property type="match status" value="1"/>
</dbReference>
<sequence>MLKAPQGLMPFAFKAAIFDFDGTLALSGDVWNEVDHIFLSRRKIPWTPDLAAELSSRGFIDGAAYVIERYGLHETPEAIVEEWNSLAAELYKKNVRVRPGATEYIRALREQGFPVALATTNGPEILGSLAPQFVPEDLFDVVVYGQEVARNKNYPDIYLETARRLEIEPWGCIVFEDILPGIVSAQRAGMSACAVRTGDPTQPLEELVATADLYLESWETIQLPE</sequence>
<dbReference type="PRINTS" id="PR00413">
    <property type="entry name" value="HADHALOGNASE"/>
</dbReference>
<proteinExistence type="predicted"/>
<reference evidence="1" key="2">
    <citation type="journal article" date="2021" name="PeerJ">
        <title>Extensive microbial diversity within the chicken gut microbiome revealed by metagenomics and culture.</title>
        <authorList>
            <person name="Gilroy R."/>
            <person name="Ravi A."/>
            <person name="Getino M."/>
            <person name="Pursley I."/>
            <person name="Horton D.L."/>
            <person name="Alikhan N.F."/>
            <person name="Baker D."/>
            <person name="Gharbi K."/>
            <person name="Hall N."/>
            <person name="Watson M."/>
            <person name="Adriaenssens E.M."/>
            <person name="Foster-Nyarko E."/>
            <person name="Jarju S."/>
            <person name="Secka A."/>
            <person name="Antonio M."/>
            <person name="Oren A."/>
            <person name="Chaudhuri R.R."/>
            <person name="La Ragione R."/>
            <person name="Hildebrand F."/>
            <person name="Pallen M.J."/>
        </authorList>
    </citation>
    <scope>NUCLEOTIDE SEQUENCE</scope>
    <source>
        <strain evidence="1">ChiHjej12B11-29160</strain>
    </source>
</reference>
<protein>
    <submittedName>
        <fullName evidence="1">HAD family phosphatase</fullName>
    </submittedName>
</protein>
<dbReference type="Proteomes" id="UP000824078">
    <property type="component" value="Unassembled WGS sequence"/>
</dbReference>
<dbReference type="GO" id="GO:0016791">
    <property type="term" value="F:phosphatase activity"/>
    <property type="evidence" value="ECO:0007669"/>
    <property type="project" value="TreeGrafter"/>
</dbReference>
<dbReference type="Gene3D" id="1.10.150.240">
    <property type="entry name" value="Putative phosphatase, domain 2"/>
    <property type="match status" value="1"/>
</dbReference>